<keyword evidence="1" id="KW-0805">Transcription regulation</keyword>
<evidence type="ECO:0000256" key="3">
    <source>
        <dbReference type="ARBA" id="ARBA00023163"/>
    </source>
</evidence>
<reference evidence="5 6" key="1">
    <citation type="submission" date="2013-04" db="EMBL/GenBank/DDBJ databases">
        <title>Zunongwangia sp. 22II14-10F7 Genome Sequencing.</title>
        <authorList>
            <person name="Lai Q."/>
            <person name="Shao Z."/>
        </authorList>
    </citation>
    <scope>NUCLEOTIDE SEQUENCE [LARGE SCALE GENOMIC DNA]</scope>
    <source>
        <strain evidence="5 6">22II14-10F7</strain>
    </source>
</reference>
<comment type="caution">
    <text evidence="5">The sequence shown here is derived from an EMBL/GenBank/DDBJ whole genome shotgun (WGS) entry which is preliminary data.</text>
</comment>
<dbReference type="InterPro" id="IPR036388">
    <property type="entry name" value="WH-like_DNA-bd_sf"/>
</dbReference>
<dbReference type="PANTHER" id="PTHR38445">
    <property type="entry name" value="HTH-TYPE TRANSCRIPTIONAL REPRESSOR YTRA"/>
    <property type="match status" value="1"/>
</dbReference>
<dbReference type="Proteomes" id="UP000192746">
    <property type="component" value="Unassembled WGS sequence"/>
</dbReference>
<dbReference type="OrthoDB" id="594134at2"/>
<sequence>MEFENGQSIYNQIADNLSDKIINEEFKPGEKIPSVRELAAEVGVNPNTIMRTYTELQSKGIIENKRGIGYFVQSEAPLRILEERKRNFFERILPQFIKEASQLGISPEELKKHLNL</sequence>
<dbReference type="EMBL" id="ARYN01000045">
    <property type="protein sequence ID" value="ORL43531.1"/>
    <property type="molecule type" value="Genomic_DNA"/>
</dbReference>
<dbReference type="SUPFAM" id="SSF46785">
    <property type="entry name" value="Winged helix' DNA-binding domain"/>
    <property type="match status" value="1"/>
</dbReference>
<protein>
    <submittedName>
        <fullName evidence="5">Transcriptional regulator, gntr family protein</fullName>
    </submittedName>
</protein>
<dbReference type="GO" id="GO:0003700">
    <property type="term" value="F:DNA-binding transcription factor activity"/>
    <property type="evidence" value="ECO:0007669"/>
    <property type="project" value="InterPro"/>
</dbReference>
<evidence type="ECO:0000256" key="2">
    <source>
        <dbReference type="ARBA" id="ARBA00023125"/>
    </source>
</evidence>
<dbReference type="STRING" id="1185767.IIF7_20339"/>
<organism evidence="5 6">
    <name type="scientific">Zunongwangia atlantica 22II14-10F7</name>
    <dbReference type="NCBI Taxonomy" id="1185767"/>
    <lineage>
        <taxon>Bacteria</taxon>
        <taxon>Pseudomonadati</taxon>
        <taxon>Bacteroidota</taxon>
        <taxon>Flavobacteriia</taxon>
        <taxon>Flavobacteriales</taxon>
        <taxon>Flavobacteriaceae</taxon>
        <taxon>Zunongwangia</taxon>
    </lineage>
</organism>
<dbReference type="SMART" id="SM00345">
    <property type="entry name" value="HTH_GNTR"/>
    <property type="match status" value="1"/>
</dbReference>
<gene>
    <name evidence="5" type="ORF">IIF7_20339</name>
</gene>
<dbReference type="PROSITE" id="PS50949">
    <property type="entry name" value="HTH_GNTR"/>
    <property type="match status" value="1"/>
</dbReference>
<keyword evidence="6" id="KW-1185">Reference proteome</keyword>
<dbReference type="InterPro" id="IPR000524">
    <property type="entry name" value="Tscrpt_reg_HTH_GntR"/>
</dbReference>
<keyword evidence="2" id="KW-0238">DNA-binding</keyword>
<dbReference type="GO" id="GO:0003677">
    <property type="term" value="F:DNA binding"/>
    <property type="evidence" value="ECO:0007669"/>
    <property type="project" value="UniProtKB-KW"/>
</dbReference>
<dbReference type="CDD" id="cd07377">
    <property type="entry name" value="WHTH_GntR"/>
    <property type="match status" value="1"/>
</dbReference>
<keyword evidence="3" id="KW-0804">Transcription</keyword>
<name>A0A1Y1SXN8_9FLAO</name>
<dbReference type="Gene3D" id="1.10.287.100">
    <property type="match status" value="1"/>
</dbReference>
<dbReference type="PANTHER" id="PTHR38445:SF9">
    <property type="entry name" value="HTH-TYPE TRANSCRIPTIONAL REPRESSOR YTRA"/>
    <property type="match status" value="1"/>
</dbReference>
<accession>A0A1Y1SXN8</accession>
<dbReference type="InterPro" id="IPR036390">
    <property type="entry name" value="WH_DNA-bd_sf"/>
</dbReference>
<dbReference type="Pfam" id="PF00392">
    <property type="entry name" value="GntR"/>
    <property type="match status" value="1"/>
</dbReference>
<dbReference type="AlphaFoldDB" id="A0A1Y1SXN8"/>
<evidence type="ECO:0000256" key="1">
    <source>
        <dbReference type="ARBA" id="ARBA00023015"/>
    </source>
</evidence>
<dbReference type="Gene3D" id="1.10.10.10">
    <property type="entry name" value="Winged helix-like DNA-binding domain superfamily/Winged helix DNA-binding domain"/>
    <property type="match status" value="1"/>
</dbReference>
<evidence type="ECO:0000313" key="5">
    <source>
        <dbReference type="EMBL" id="ORL43531.1"/>
    </source>
</evidence>
<proteinExistence type="predicted"/>
<evidence type="ECO:0000313" key="6">
    <source>
        <dbReference type="Proteomes" id="UP000192746"/>
    </source>
</evidence>
<dbReference type="RefSeq" id="WP_084843518.1">
    <property type="nucleotide sequence ID" value="NZ_ARYN01000045.1"/>
</dbReference>
<feature type="domain" description="HTH gntR-type" evidence="4">
    <location>
        <begin position="7"/>
        <end position="75"/>
    </location>
</feature>
<evidence type="ECO:0000259" key="4">
    <source>
        <dbReference type="PROSITE" id="PS50949"/>
    </source>
</evidence>